<dbReference type="InterPro" id="IPR007729">
    <property type="entry name" value="DGOK"/>
</dbReference>
<protein>
    <submittedName>
        <fullName evidence="1">2-keto-3-deoxy-galactonokinase</fullName>
    </submittedName>
</protein>
<accession>A0A3G2L167</accession>
<dbReference type="GO" id="GO:0034194">
    <property type="term" value="P:D-galactonate catabolic process"/>
    <property type="evidence" value="ECO:0007669"/>
    <property type="project" value="InterPro"/>
</dbReference>
<dbReference type="AlphaFoldDB" id="A0A3G2L167"/>
<dbReference type="RefSeq" id="WP_121847061.1">
    <property type="nucleotide sequence ID" value="NZ_CP032050.1"/>
</dbReference>
<dbReference type="EMBL" id="CP032050">
    <property type="protein sequence ID" value="AYN66008.1"/>
    <property type="molecule type" value="Genomic_DNA"/>
</dbReference>
<keyword evidence="1" id="KW-0808">Transferase</keyword>
<dbReference type="KEGG" id="emar:D1013_00735"/>
<dbReference type="InterPro" id="IPR042257">
    <property type="entry name" value="DGOK_C"/>
</dbReference>
<dbReference type="CDD" id="cd24012">
    <property type="entry name" value="ASKHA_NBD_KDGal-kinase"/>
    <property type="match status" value="1"/>
</dbReference>
<evidence type="ECO:0000313" key="1">
    <source>
        <dbReference type="EMBL" id="AYN66008.1"/>
    </source>
</evidence>
<keyword evidence="2" id="KW-1185">Reference proteome</keyword>
<proteinExistence type="predicted"/>
<name>A0A3G2L167_9FLAO</name>
<dbReference type="Gene3D" id="3.30.420.300">
    <property type="entry name" value="2-keto-3-deoxy-galactonokinase, substrate binding domain"/>
    <property type="match status" value="1"/>
</dbReference>
<organism evidence="1 2">
    <name type="scientific">Euzebyella marina</name>
    <dbReference type="NCBI Taxonomy" id="1761453"/>
    <lineage>
        <taxon>Bacteria</taxon>
        <taxon>Pseudomonadati</taxon>
        <taxon>Bacteroidota</taxon>
        <taxon>Flavobacteriia</taxon>
        <taxon>Flavobacteriales</taxon>
        <taxon>Flavobacteriaceae</taxon>
        <taxon>Euzebyella</taxon>
    </lineage>
</organism>
<gene>
    <name evidence="1" type="ORF">D1013_00735</name>
</gene>
<dbReference type="GO" id="GO:0008671">
    <property type="term" value="F:2-dehydro-3-deoxygalactonokinase activity"/>
    <property type="evidence" value="ECO:0007669"/>
    <property type="project" value="InterPro"/>
</dbReference>
<evidence type="ECO:0000313" key="2">
    <source>
        <dbReference type="Proteomes" id="UP000276309"/>
    </source>
</evidence>
<dbReference type="InterPro" id="IPR042258">
    <property type="entry name" value="DGOK_N"/>
</dbReference>
<keyword evidence="1" id="KW-0418">Kinase</keyword>
<sequence length="316" mass="35374">MKLPSHFISCDWGTSNFRLLLVDTKSLEVLSQYTSEQGIKKHYKDFKSQLEKSRQEFFQSYLLEKIDTISVPYSSRTPIIASGMLSSSIGMKELPYSKFPVDFDGDGLISVRMEENGKPDLILVSGARTENDVMRGEEIQAIGLSELLSRNEKGILILPGTHSKHIAFNNGRFENFKTYMTGELFEVISRHSILSASLEQSPWDSSFETYFLEGVKKALSNDAMSALFSVRANSLLNDSTGVENFYFLSGLLIGSELSHIADMYEKVYLGATGINAKLYKLALTYILPADYLTCFSSSDMEKSLLAGQLKILKSYV</sequence>
<reference evidence="1 2" key="1">
    <citation type="submission" date="2018-08" db="EMBL/GenBank/DDBJ databases">
        <title>The reduced genetic potential of extracellular carbohydrate catabolism in Euzebyella marina RN62, a Flavobacteriia bacterium isolated from the hadal water.</title>
        <authorList>
            <person name="Xue C."/>
        </authorList>
    </citation>
    <scope>NUCLEOTIDE SEQUENCE [LARGE SCALE GENOMIC DNA]</scope>
    <source>
        <strain evidence="1 2">RN62</strain>
    </source>
</reference>
<dbReference type="Gene3D" id="3.30.420.310">
    <property type="entry name" value="2-keto-3-deoxy-galactonokinase, C-terminal domain"/>
    <property type="match status" value="1"/>
</dbReference>
<dbReference type="Proteomes" id="UP000276309">
    <property type="component" value="Chromosome"/>
</dbReference>
<dbReference type="Pfam" id="PF05035">
    <property type="entry name" value="DGOK"/>
    <property type="match status" value="1"/>
</dbReference>
<dbReference type="OrthoDB" id="256574at2"/>